<name>A0ABT0RW94_9SPHN</name>
<dbReference type="Gene3D" id="3.40.1170.10">
    <property type="entry name" value="DNA repair protein MutS, domain I"/>
    <property type="match status" value="1"/>
</dbReference>
<dbReference type="SUPFAM" id="SSF53150">
    <property type="entry name" value="DNA repair protein MutS, domain II"/>
    <property type="match status" value="1"/>
</dbReference>
<dbReference type="PIRSF" id="PIRSF037677">
    <property type="entry name" value="DNA_mis_repair_Msh6"/>
    <property type="match status" value="1"/>
</dbReference>
<keyword evidence="7 9" id="KW-0234">DNA repair</keyword>
<dbReference type="EMBL" id="JAMGBA010000002">
    <property type="protein sequence ID" value="MCL6698970.1"/>
    <property type="molecule type" value="Genomic_DNA"/>
</dbReference>
<dbReference type="InterPro" id="IPR016151">
    <property type="entry name" value="DNA_mismatch_repair_MutS_N"/>
</dbReference>
<evidence type="ECO:0000256" key="2">
    <source>
        <dbReference type="ARBA" id="ARBA00021982"/>
    </source>
</evidence>
<comment type="similarity">
    <text evidence="1 9 10">Belongs to the DNA mismatch repair MutS family.</text>
</comment>
<comment type="caution">
    <text evidence="12">The sequence shown here is derived from an EMBL/GenBank/DDBJ whole genome shotgun (WGS) entry which is preliminary data.</text>
</comment>
<dbReference type="InterPro" id="IPR005748">
    <property type="entry name" value="DNA_mismatch_repair_MutS"/>
</dbReference>
<evidence type="ECO:0000256" key="7">
    <source>
        <dbReference type="ARBA" id="ARBA00023204"/>
    </source>
</evidence>
<evidence type="ECO:0000256" key="3">
    <source>
        <dbReference type="ARBA" id="ARBA00022741"/>
    </source>
</evidence>
<feature type="binding site" evidence="9">
    <location>
        <begin position="622"/>
        <end position="629"/>
    </location>
    <ligand>
        <name>ATP</name>
        <dbReference type="ChEBI" id="CHEBI:30616"/>
    </ligand>
</feature>
<evidence type="ECO:0000256" key="4">
    <source>
        <dbReference type="ARBA" id="ARBA00022763"/>
    </source>
</evidence>
<dbReference type="Gene3D" id="3.30.420.110">
    <property type="entry name" value="MutS, connector domain"/>
    <property type="match status" value="1"/>
</dbReference>
<dbReference type="CDD" id="cd03284">
    <property type="entry name" value="ABC_MutS1"/>
    <property type="match status" value="1"/>
</dbReference>
<keyword evidence="3 9" id="KW-0547">Nucleotide-binding</keyword>
<evidence type="ECO:0000256" key="6">
    <source>
        <dbReference type="ARBA" id="ARBA00023125"/>
    </source>
</evidence>
<dbReference type="PROSITE" id="PS00486">
    <property type="entry name" value="DNA_MISMATCH_REPAIR_2"/>
    <property type="match status" value="1"/>
</dbReference>
<evidence type="ECO:0000256" key="5">
    <source>
        <dbReference type="ARBA" id="ARBA00022840"/>
    </source>
</evidence>
<dbReference type="Proteomes" id="UP001203410">
    <property type="component" value="Unassembled WGS sequence"/>
</dbReference>
<sequence>MARADDITPKQTPMMAQYHRLKAEAGDALLFYRMGDFFELFFEDAKAAATTLDIALTKRGEDGGEPVPMCGVPVHAAEGYLARLIRAGHRVAIAEQTESPAEARKARGSKALVERAIVRLVTPGTLTEEALLDSGAANWLAAVGRAGDDWAIAAADISTGRFELIACGPGELLSELARLSPAETIAAEAVPGIAVTRGKGGFESIAGERALKARFGVSTLDGFGDPGRAELAAAGGLLTYLDATQKESAAFLGAPRRIARASHMAIDAATRDSLEICRTQTGSVSGSLLGVIDRCTTAPGRRLLAADLSAPLTDIRAIEARLALVQWLHDEPIRRTRIRDFLKAMPDIGRALGRLVAGRGSPRDLASLRDGLQAAASLRTELEGQGERPDLLTALLPDLGGHAAMTDRLSAAIVESPPLDHSKGGYIAEGYDHALDALRSASQDGRRAIAALEARYREATGVATLKIRHNAVLGYHIEVSAKHADRLMGPDSGFVHRQTLAGVVRFNSPDLHAEASRVVEAGAHALAAEAAHFEELTALAVGAAPRIAATADAIARIDVSASHASRAAEGGWCLPHLKEQPCLELVAARHPVVEEALARDGERFVANDCALGPDDRLWLITGPNMGGKSTFLRQVAIAALLAQVGSFVPAGSATIGIVDRLFSRVGAADNLARGRSTFMVEMVETAAILAQATPNSLVILDEIGRGTSTYDGLAIAWAVVEAMHDQVKARTLFATHYHELTRLADRLEALSLHHVRAREWKGDLILLHELADGPADRSYGIAVAKLAGISPIVLARAKSVLAKLEAGRDATGGIAAGLDDLPLFANQQPESAPADPLADALAAIDPDALSPREALEALYALKRMAAEH</sequence>
<dbReference type="SUPFAM" id="SSF55271">
    <property type="entry name" value="DNA repair protein MutS, domain I"/>
    <property type="match status" value="1"/>
</dbReference>
<evidence type="ECO:0000313" key="12">
    <source>
        <dbReference type="EMBL" id="MCL6698970.1"/>
    </source>
</evidence>
<dbReference type="Gene3D" id="6.10.140.430">
    <property type="match status" value="1"/>
</dbReference>
<dbReference type="InterPro" id="IPR007860">
    <property type="entry name" value="DNA_mmatch_repair_MutS_con_dom"/>
</dbReference>
<evidence type="ECO:0000256" key="1">
    <source>
        <dbReference type="ARBA" id="ARBA00006271"/>
    </source>
</evidence>
<dbReference type="InterPro" id="IPR007861">
    <property type="entry name" value="DNA_mismatch_repair_MutS_clamp"/>
</dbReference>
<feature type="domain" description="DNA mismatch repair proteins mutS family" evidence="11">
    <location>
        <begin position="696"/>
        <end position="712"/>
    </location>
</feature>
<dbReference type="PANTHER" id="PTHR11361:SF34">
    <property type="entry name" value="DNA MISMATCH REPAIR PROTEIN MSH1, MITOCHONDRIAL"/>
    <property type="match status" value="1"/>
</dbReference>
<dbReference type="InterPro" id="IPR045076">
    <property type="entry name" value="MutS"/>
</dbReference>
<comment type="function">
    <text evidence="8 9">This protein is involved in the repair of mismatches in DNA. It is possible that it carries out the mismatch recognition step. This protein has a weak ATPase activity.</text>
</comment>
<dbReference type="Pfam" id="PF00488">
    <property type="entry name" value="MutS_V"/>
    <property type="match status" value="1"/>
</dbReference>
<keyword evidence="13" id="KW-1185">Reference proteome</keyword>
<gene>
    <name evidence="9 12" type="primary">mutS</name>
    <name evidence="12" type="ORF">LZ496_09275</name>
</gene>
<dbReference type="InterPro" id="IPR036678">
    <property type="entry name" value="MutS_con_dom_sf"/>
</dbReference>
<dbReference type="NCBIfam" id="TIGR01070">
    <property type="entry name" value="mutS1"/>
    <property type="match status" value="1"/>
</dbReference>
<keyword evidence="5 9" id="KW-0067">ATP-binding</keyword>
<protein>
    <recommendedName>
        <fullName evidence="2 9">DNA mismatch repair protein MutS</fullName>
    </recommendedName>
</protein>
<dbReference type="HAMAP" id="MF_00096">
    <property type="entry name" value="MutS"/>
    <property type="match status" value="1"/>
</dbReference>
<evidence type="ECO:0000259" key="11">
    <source>
        <dbReference type="PROSITE" id="PS00486"/>
    </source>
</evidence>
<evidence type="ECO:0000256" key="10">
    <source>
        <dbReference type="RuleBase" id="RU003756"/>
    </source>
</evidence>
<dbReference type="PANTHER" id="PTHR11361">
    <property type="entry name" value="DNA MISMATCH REPAIR PROTEIN MUTS FAMILY MEMBER"/>
    <property type="match status" value="1"/>
</dbReference>
<keyword evidence="6 9" id="KW-0238">DNA-binding</keyword>
<evidence type="ECO:0000313" key="13">
    <source>
        <dbReference type="Proteomes" id="UP001203410"/>
    </source>
</evidence>
<dbReference type="Pfam" id="PF05188">
    <property type="entry name" value="MutS_II"/>
    <property type="match status" value="1"/>
</dbReference>
<reference evidence="12 13" key="1">
    <citation type="submission" date="2022-05" db="EMBL/GenBank/DDBJ databases">
        <authorList>
            <person name="Jo J.-H."/>
            <person name="Im W.-T."/>
        </authorList>
    </citation>
    <scope>NUCLEOTIDE SEQUENCE [LARGE SCALE GENOMIC DNA]</scope>
    <source>
        <strain evidence="12 13">NSE70-1</strain>
    </source>
</reference>
<evidence type="ECO:0000256" key="9">
    <source>
        <dbReference type="HAMAP-Rule" id="MF_00096"/>
    </source>
</evidence>
<dbReference type="InterPro" id="IPR007696">
    <property type="entry name" value="DNA_mismatch_repair_MutS_core"/>
</dbReference>
<keyword evidence="4 9" id="KW-0227">DNA damage</keyword>
<dbReference type="Pfam" id="PF05190">
    <property type="entry name" value="MutS_IV"/>
    <property type="match status" value="1"/>
</dbReference>
<organism evidence="12 13">
    <name type="scientific">Sphingomonas caseinilyticus</name>
    <dbReference type="NCBI Taxonomy" id="2908205"/>
    <lineage>
        <taxon>Bacteria</taxon>
        <taxon>Pseudomonadati</taxon>
        <taxon>Pseudomonadota</taxon>
        <taxon>Alphaproteobacteria</taxon>
        <taxon>Sphingomonadales</taxon>
        <taxon>Sphingomonadaceae</taxon>
        <taxon>Sphingomonas</taxon>
    </lineage>
</organism>
<dbReference type="SMART" id="SM00534">
    <property type="entry name" value="MUTSac"/>
    <property type="match status" value="1"/>
</dbReference>
<dbReference type="Pfam" id="PF05192">
    <property type="entry name" value="MutS_III"/>
    <property type="match status" value="1"/>
</dbReference>
<dbReference type="RefSeq" id="WP_249904349.1">
    <property type="nucleotide sequence ID" value="NZ_JAMGBA010000002.1"/>
</dbReference>
<evidence type="ECO:0000256" key="8">
    <source>
        <dbReference type="ARBA" id="ARBA00024647"/>
    </source>
</evidence>
<dbReference type="InterPro" id="IPR027417">
    <property type="entry name" value="P-loop_NTPase"/>
</dbReference>
<dbReference type="InterPro" id="IPR036187">
    <property type="entry name" value="DNA_mismatch_repair_MutS_sf"/>
</dbReference>
<proteinExistence type="inferred from homology"/>
<dbReference type="InterPro" id="IPR000432">
    <property type="entry name" value="DNA_mismatch_repair_MutS_C"/>
</dbReference>
<dbReference type="Gene3D" id="1.10.1420.10">
    <property type="match status" value="2"/>
</dbReference>
<dbReference type="Pfam" id="PF01624">
    <property type="entry name" value="MutS_I"/>
    <property type="match status" value="1"/>
</dbReference>
<accession>A0ABT0RW94</accession>
<dbReference type="InterPro" id="IPR007695">
    <property type="entry name" value="DNA_mismatch_repair_MutS-lik_N"/>
</dbReference>
<dbReference type="InterPro" id="IPR017261">
    <property type="entry name" value="DNA_mismatch_repair_MutS/MSH"/>
</dbReference>
<dbReference type="SMART" id="SM00533">
    <property type="entry name" value="MUTSd"/>
    <property type="match status" value="1"/>
</dbReference>
<dbReference type="NCBIfam" id="NF003810">
    <property type="entry name" value="PRK05399.1"/>
    <property type="match status" value="1"/>
</dbReference>
<dbReference type="SUPFAM" id="SSF52540">
    <property type="entry name" value="P-loop containing nucleoside triphosphate hydrolases"/>
    <property type="match status" value="1"/>
</dbReference>
<dbReference type="SUPFAM" id="SSF48334">
    <property type="entry name" value="DNA repair protein MutS, domain III"/>
    <property type="match status" value="1"/>
</dbReference>
<dbReference type="Gene3D" id="3.40.50.300">
    <property type="entry name" value="P-loop containing nucleotide triphosphate hydrolases"/>
    <property type="match status" value="1"/>
</dbReference>